<organism evidence="1 2">
    <name type="scientific">Rubinisphaera italica</name>
    <dbReference type="NCBI Taxonomy" id="2527969"/>
    <lineage>
        <taxon>Bacteria</taxon>
        <taxon>Pseudomonadati</taxon>
        <taxon>Planctomycetota</taxon>
        <taxon>Planctomycetia</taxon>
        <taxon>Planctomycetales</taxon>
        <taxon>Planctomycetaceae</taxon>
        <taxon>Rubinisphaera</taxon>
    </lineage>
</organism>
<dbReference type="OrthoDB" id="269629at2"/>
<protein>
    <submittedName>
        <fullName evidence="1">Uncharacterized protein</fullName>
    </submittedName>
</protein>
<dbReference type="RefSeq" id="WP_146503134.1">
    <property type="nucleotide sequence ID" value="NZ_SJPG01000001.1"/>
</dbReference>
<accession>A0A5C5XFH3</accession>
<dbReference type="AlphaFoldDB" id="A0A5C5XFH3"/>
<evidence type="ECO:0000313" key="1">
    <source>
        <dbReference type="EMBL" id="TWT61103.1"/>
    </source>
</evidence>
<gene>
    <name evidence="1" type="ORF">Pan54_18370</name>
</gene>
<reference evidence="1 2" key="1">
    <citation type="submission" date="2019-02" db="EMBL/GenBank/DDBJ databases">
        <title>Deep-cultivation of Planctomycetes and their phenomic and genomic characterization uncovers novel biology.</title>
        <authorList>
            <person name="Wiegand S."/>
            <person name="Jogler M."/>
            <person name="Boedeker C."/>
            <person name="Pinto D."/>
            <person name="Vollmers J."/>
            <person name="Rivas-Marin E."/>
            <person name="Kohn T."/>
            <person name="Peeters S.H."/>
            <person name="Heuer A."/>
            <person name="Rast P."/>
            <person name="Oberbeckmann S."/>
            <person name="Bunk B."/>
            <person name="Jeske O."/>
            <person name="Meyerdierks A."/>
            <person name="Storesund J.E."/>
            <person name="Kallscheuer N."/>
            <person name="Luecker S."/>
            <person name="Lage O.M."/>
            <person name="Pohl T."/>
            <person name="Merkel B.J."/>
            <person name="Hornburger P."/>
            <person name="Mueller R.-W."/>
            <person name="Bruemmer F."/>
            <person name="Labrenz M."/>
            <person name="Spormann A.M."/>
            <person name="Op Den Camp H."/>
            <person name="Overmann J."/>
            <person name="Amann R."/>
            <person name="Jetten M.S.M."/>
            <person name="Mascher T."/>
            <person name="Medema M.H."/>
            <person name="Devos D.P."/>
            <person name="Kaster A.-K."/>
            <person name="Ovreas L."/>
            <person name="Rohde M."/>
            <person name="Galperin M.Y."/>
            <person name="Jogler C."/>
        </authorList>
    </citation>
    <scope>NUCLEOTIDE SEQUENCE [LARGE SCALE GENOMIC DNA]</scope>
    <source>
        <strain evidence="1 2">Pan54</strain>
    </source>
</reference>
<keyword evidence="2" id="KW-1185">Reference proteome</keyword>
<dbReference type="Proteomes" id="UP000316095">
    <property type="component" value="Unassembled WGS sequence"/>
</dbReference>
<dbReference type="EMBL" id="SJPG01000001">
    <property type="protein sequence ID" value="TWT61103.1"/>
    <property type="molecule type" value="Genomic_DNA"/>
</dbReference>
<sequence length="160" mass="18693">MDFEQRLQKAIDRGKRTKEQVQQTQSAQATTEEEFKALHSSARLELTDHIEACLRKIIDHFPGFEYETIIDETGWGARIRRDDIHMKRGNADRLYSQLVMIIRPFSSGHLIDLLAKATIRNKELFARNHFQRLVELDLDSFSNLIDLWVLEFAEGYSAQE</sequence>
<comment type="caution">
    <text evidence="1">The sequence shown here is derived from an EMBL/GenBank/DDBJ whole genome shotgun (WGS) entry which is preliminary data.</text>
</comment>
<evidence type="ECO:0000313" key="2">
    <source>
        <dbReference type="Proteomes" id="UP000316095"/>
    </source>
</evidence>
<proteinExistence type="predicted"/>
<name>A0A5C5XFH3_9PLAN</name>